<keyword evidence="2" id="KW-1185">Reference proteome</keyword>
<sequence>MVERKIYLILTDTGTMFTRLIKMYTRKPYNHASLSFDPHFLQVYSFGRKRQRNPFIGGFVKESVSKGLLQNASCAIYSCHVTEEQYQKMQEFISKIEMEKHRYRYNLLGVFALPFHMKINRSHAFFCSQFVSTVLSEGNVVNLNKPACFVTPHDLQHSNPFQLVFQGRMSDFINVSEHHYQTALSDNHDWFGLLWRKIWSI</sequence>
<dbReference type="OrthoDB" id="1645744at2"/>
<accession>A0A7V7UWL5</accession>
<gene>
    <name evidence="1" type="ORF">F7732_04955</name>
</gene>
<protein>
    <submittedName>
        <fullName evidence="1">Uncharacterized protein</fullName>
    </submittedName>
</protein>
<proteinExistence type="predicted"/>
<reference evidence="1 2" key="1">
    <citation type="journal article" date="2014" name="Arch. Microbiol.">
        <title>Bacillus mesophilum sp. nov., strain IITR-54T, a novel 4-chlorobiphenyl dechlorinating bacterium.</title>
        <authorList>
            <person name="Manickam N."/>
            <person name="Singh N.K."/>
            <person name="Bajaj A."/>
            <person name="Kumar R.M."/>
            <person name="Kaur G."/>
            <person name="Kaur N."/>
            <person name="Bala M."/>
            <person name="Kumar A."/>
            <person name="Mayilraj S."/>
        </authorList>
    </citation>
    <scope>NUCLEOTIDE SEQUENCE [LARGE SCALE GENOMIC DNA]</scope>
    <source>
        <strain evidence="1 2">IITR-54</strain>
    </source>
</reference>
<name>A0A7V7UWL5_9BACI</name>
<dbReference type="SUPFAM" id="SSF54001">
    <property type="entry name" value="Cysteine proteinases"/>
    <property type="match status" value="1"/>
</dbReference>
<dbReference type="AlphaFoldDB" id="A0A7V7UWL5"/>
<dbReference type="InterPro" id="IPR038765">
    <property type="entry name" value="Papain-like_cys_pep_sf"/>
</dbReference>
<comment type="caution">
    <text evidence="1">The sequence shown here is derived from an EMBL/GenBank/DDBJ whole genome shotgun (WGS) entry which is preliminary data.</text>
</comment>
<organism evidence="1 2">
    <name type="scientific">Bacillus mesophilum</name>
    <dbReference type="NCBI Taxonomy" id="1071718"/>
    <lineage>
        <taxon>Bacteria</taxon>
        <taxon>Bacillati</taxon>
        <taxon>Bacillota</taxon>
        <taxon>Bacilli</taxon>
        <taxon>Bacillales</taxon>
        <taxon>Bacillaceae</taxon>
        <taxon>Bacillus</taxon>
    </lineage>
</organism>
<evidence type="ECO:0000313" key="2">
    <source>
        <dbReference type="Proteomes" id="UP000441354"/>
    </source>
</evidence>
<dbReference type="Gene3D" id="3.90.1720.10">
    <property type="entry name" value="endopeptidase domain like (from Nostoc punctiforme)"/>
    <property type="match status" value="1"/>
</dbReference>
<dbReference type="EMBL" id="WBOT01000002">
    <property type="protein sequence ID" value="KAB2334346.1"/>
    <property type="molecule type" value="Genomic_DNA"/>
</dbReference>
<evidence type="ECO:0000313" key="1">
    <source>
        <dbReference type="EMBL" id="KAB2334346.1"/>
    </source>
</evidence>
<dbReference type="Proteomes" id="UP000441354">
    <property type="component" value="Unassembled WGS sequence"/>
</dbReference>